<dbReference type="Pfam" id="PF04978">
    <property type="entry name" value="MST"/>
    <property type="match status" value="1"/>
</dbReference>
<protein>
    <submittedName>
        <fullName evidence="1">DUF664 domain-containing protein</fullName>
    </submittedName>
</protein>
<dbReference type="AlphaFoldDB" id="A0A6P2C779"/>
<gene>
    <name evidence="1" type="ORF">EAS64_12555</name>
</gene>
<comment type="caution">
    <text evidence="1">The sequence shown here is derived from an EMBL/GenBank/DDBJ whole genome shotgun (WGS) entry which is preliminary data.</text>
</comment>
<dbReference type="Gene3D" id="1.20.120.450">
    <property type="entry name" value="dinb family like domain"/>
    <property type="match status" value="1"/>
</dbReference>
<reference evidence="1 2" key="1">
    <citation type="submission" date="2018-11" db="EMBL/GenBank/DDBJ databases">
        <title>Trebonia kvetii gen.nov., sp.nov., a novel acidophilic actinobacterium, and proposal of the new actinobacterial family Treboniaceae fam. nov.</title>
        <authorList>
            <person name="Rapoport D."/>
            <person name="Sagova-Mareckova M."/>
            <person name="Sedlacek I."/>
            <person name="Provaznik J."/>
            <person name="Kralova S."/>
            <person name="Pavlinic D."/>
            <person name="Benes V."/>
            <person name="Kopecky J."/>
        </authorList>
    </citation>
    <scope>NUCLEOTIDE SEQUENCE [LARGE SCALE GENOMIC DNA]</scope>
    <source>
        <strain evidence="1 2">15Tr583</strain>
    </source>
</reference>
<dbReference type="SUPFAM" id="SSF109854">
    <property type="entry name" value="DinB/YfiT-like putative metalloenzymes"/>
    <property type="match status" value="1"/>
</dbReference>
<dbReference type="InterPro" id="IPR034660">
    <property type="entry name" value="DinB/YfiT-like"/>
</dbReference>
<dbReference type="EMBL" id="RPFW01000002">
    <property type="protein sequence ID" value="TVZ05383.1"/>
    <property type="molecule type" value="Genomic_DNA"/>
</dbReference>
<dbReference type="OrthoDB" id="4548523at2"/>
<dbReference type="InterPro" id="IPR007061">
    <property type="entry name" value="MST-like"/>
</dbReference>
<accession>A0A6P2C779</accession>
<evidence type="ECO:0000313" key="1">
    <source>
        <dbReference type="EMBL" id="TVZ05383.1"/>
    </source>
</evidence>
<dbReference type="RefSeq" id="WP_145853086.1">
    <property type="nucleotide sequence ID" value="NZ_RPFW01000002.1"/>
</dbReference>
<dbReference type="Proteomes" id="UP000460272">
    <property type="component" value="Unassembled WGS sequence"/>
</dbReference>
<sequence>MAWIAPRVHRVDEPFAGAERPMLEGSLDWGRASLLRKCEGLTGAQLAIRACPPSSLSLLGLIRHMTDVERNWFRRRFGGQDLPALYGEDTDFTEANAATAERDWAALLAEQQAARDAAAALALDATYLSETWGAMTLRWCYSHMIAEYAGHNGHADLLRERIDGATRL</sequence>
<organism evidence="1 2">
    <name type="scientific">Trebonia kvetii</name>
    <dbReference type="NCBI Taxonomy" id="2480626"/>
    <lineage>
        <taxon>Bacteria</taxon>
        <taxon>Bacillati</taxon>
        <taxon>Actinomycetota</taxon>
        <taxon>Actinomycetes</taxon>
        <taxon>Streptosporangiales</taxon>
        <taxon>Treboniaceae</taxon>
        <taxon>Trebonia</taxon>
    </lineage>
</organism>
<proteinExistence type="predicted"/>
<evidence type="ECO:0000313" key="2">
    <source>
        <dbReference type="Proteomes" id="UP000460272"/>
    </source>
</evidence>
<name>A0A6P2C779_9ACTN</name>
<keyword evidence="2" id="KW-1185">Reference proteome</keyword>